<dbReference type="InterPro" id="IPR017150">
    <property type="entry name" value="Pept_M20_glutamate_carboxypep"/>
</dbReference>
<dbReference type="InterPro" id="IPR036264">
    <property type="entry name" value="Bact_exopeptidase_dim_dom"/>
</dbReference>
<evidence type="ECO:0000256" key="2">
    <source>
        <dbReference type="ARBA" id="ARBA00022723"/>
    </source>
</evidence>
<feature type="active site" description="Proton acceptor" evidence="5">
    <location>
        <position position="150"/>
    </location>
</feature>
<dbReference type="InterPro" id="IPR011650">
    <property type="entry name" value="Peptidase_M20_dimer"/>
</dbReference>
<reference evidence="10" key="2">
    <citation type="submission" date="2017-04" db="EMBL/GenBank/DDBJ databases">
        <title>Function of individual gut microbiota members based on whole genome sequencing of pure cultures obtained from chicken caecum.</title>
        <authorList>
            <person name="Medvecky M."/>
            <person name="Cejkova D."/>
            <person name="Polansky O."/>
            <person name="Karasova D."/>
            <person name="Kubasova T."/>
            <person name="Cizek A."/>
            <person name="Rychlik I."/>
        </authorList>
    </citation>
    <scope>NUCLEOTIDE SEQUENCE [LARGE SCALE GENOMIC DNA]</scope>
    <source>
        <strain evidence="10">An175</strain>
    </source>
</reference>
<dbReference type="PROSITE" id="PS00758">
    <property type="entry name" value="ARGE_DAPE_CPG2_1"/>
    <property type="match status" value="1"/>
</dbReference>
<proteinExistence type="predicted"/>
<dbReference type="EC" id="3.4.17.11" evidence="7"/>
<feature type="domain" description="Peptidase M20 dimerisation" evidence="6">
    <location>
        <begin position="188"/>
        <end position="284"/>
    </location>
</feature>
<dbReference type="Proteomes" id="UP000095765">
    <property type="component" value="Unassembled WGS sequence"/>
</dbReference>
<accession>A0A174RUQ3</accession>
<dbReference type="Proteomes" id="UP000196386">
    <property type="component" value="Unassembled WGS sequence"/>
</dbReference>
<keyword evidence="4" id="KW-0862">Zinc</keyword>
<dbReference type="Pfam" id="PF01546">
    <property type="entry name" value="Peptidase_M20"/>
    <property type="match status" value="1"/>
</dbReference>
<comment type="cofactor">
    <cofactor evidence="1">
        <name>Zn(2+)</name>
        <dbReference type="ChEBI" id="CHEBI:29105"/>
    </cofactor>
</comment>
<dbReference type="RefSeq" id="WP_055245426.1">
    <property type="nucleotide sequence ID" value="NZ_CZBE01000015.1"/>
</dbReference>
<evidence type="ECO:0000313" key="9">
    <source>
        <dbReference type="Proteomes" id="UP000095765"/>
    </source>
</evidence>
<reference evidence="7 9" key="1">
    <citation type="submission" date="2015-09" db="EMBL/GenBank/DDBJ databases">
        <authorList>
            <consortium name="Pathogen Informatics"/>
        </authorList>
    </citation>
    <scope>NUCLEOTIDE SEQUENCE [LARGE SCALE GENOMIC DNA]</scope>
    <source>
        <strain evidence="7 9">2789STDY5834939</strain>
    </source>
</reference>
<dbReference type="InterPro" id="IPR001261">
    <property type="entry name" value="ArgE/DapE_CS"/>
</dbReference>
<organism evidence="7 9">
    <name type="scientific">Anaerotruncus colihominis</name>
    <dbReference type="NCBI Taxonomy" id="169435"/>
    <lineage>
        <taxon>Bacteria</taxon>
        <taxon>Bacillati</taxon>
        <taxon>Bacillota</taxon>
        <taxon>Clostridia</taxon>
        <taxon>Eubacteriales</taxon>
        <taxon>Oscillospiraceae</taxon>
        <taxon>Anaerotruncus</taxon>
    </lineage>
</organism>
<evidence type="ECO:0000256" key="5">
    <source>
        <dbReference type="PIRSR" id="PIRSR037238-1"/>
    </source>
</evidence>
<dbReference type="GO" id="GO:0004180">
    <property type="term" value="F:carboxypeptidase activity"/>
    <property type="evidence" value="ECO:0007669"/>
    <property type="project" value="UniProtKB-KW"/>
</dbReference>
<keyword evidence="3 7" id="KW-0378">Hydrolase</keyword>
<gene>
    <name evidence="7" type="primary">cpg2_2</name>
    <name evidence="8" type="ORF">B5F11_09235</name>
    <name evidence="7" type="ORF">ERS852551_02301</name>
</gene>
<dbReference type="OrthoDB" id="9783294at2"/>
<evidence type="ECO:0000313" key="10">
    <source>
        <dbReference type="Proteomes" id="UP000196386"/>
    </source>
</evidence>
<keyword evidence="7" id="KW-0121">Carboxypeptidase</keyword>
<dbReference type="SUPFAM" id="SSF55031">
    <property type="entry name" value="Bacterial exopeptidase dimerisation domain"/>
    <property type="match status" value="1"/>
</dbReference>
<dbReference type="PANTHER" id="PTHR43808">
    <property type="entry name" value="ACETYLORNITHINE DEACETYLASE"/>
    <property type="match status" value="1"/>
</dbReference>
<protein>
    <submittedName>
        <fullName evidence="7 8">Peptidase</fullName>
        <ecNumber evidence="7">3.4.17.11</ecNumber>
    </submittedName>
</protein>
<dbReference type="EMBL" id="CZBE01000015">
    <property type="protein sequence ID" value="CUP89363.1"/>
    <property type="molecule type" value="Genomic_DNA"/>
</dbReference>
<evidence type="ECO:0000259" key="6">
    <source>
        <dbReference type="Pfam" id="PF07687"/>
    </source>
</evidence>
<keyword evidence="2" id="KW-0479">Metal-binding</keyword>
<dbReference type="Gene3D" id="3.30.70.360">
    <property type="match status" value="1"/>
</dbReference>
<keyword evidence="7" id="KW-0645">Protease</keyword>
<dbReference type="InterPro" id="IPR050072">
    <property type="entry name" value="Peptidase_M20A"/>
</dbReference>
<dbReference type="Gene3D" id="3.40.630.10">
    <property type="entry name" value="Zn peptidases"/>
    <property type="match status" value="1"/>
</dbReference>
<dbReference type="PIRSF" id="PIRSF037238">
    <property type="entry name" value="Carboxypeptidase_G2"/>
    <property type="match status" value="1"/>
</dbReference>
<evidence type="ECO:0000256" key="4">
    <source>
        <dbReference type="ARBA" id="ARBA00022833"/>
    </source>
</evidence>
<evidence type="ECO:0000313" key="8">
    <source>
        <dbReference type="EMBL" id="OUP69266.1"/>
    </source>
</evidence>
<dbReference type="Pfam" id="PF07687">
    <property type="entry name" value="M20_dimer"/>
    <property type="match status" value="1"/>
</dbReference>
<feature type="active site" evidence="5">
    <location>
        <position position="89"/>
    </location>
</feature>
<sequence>MKQYFEQISRYIDGQRASMLALWEELVNTESGSRQIEGVNAVCGILRREMERAGIHTRVLPMPDAGDMLIGEWNTGSPKAPLLLIGHMDTVFQEGAARENPFHVDENGMAHGPGVLDMKAGLVIALYAVKALAAVGWNERPVKFIFAGDEENLHMFSNAKELFAAEAKGALAAFNFETGYMDDRFVVGRAGGGPARIDIRGVAAHSGIAPEKGRSAVLEAAYKIVEIESQNDIARGRLMNCGVVSGGIGENTIPDACSIRIGIRFPDAAVGAEIFDILNKAADRSTVPGTTAELDLSRVMQCMETTDGVMALFKHLKQTAAACGYGEIGCFQVGGLSDSGITVACGVPTVCGMGVRGAGSHTAAEHAEVRSLYSRCVLAACAAYTLGDDFAKS</sequence>
<dbReference type="EMBL" id="NFKP01000010">
    <property type="protein sequence ID" value="OUP69266.1"/>
    <property type="molecule type" value="Genomic_DNA"/>
</dbReference>
<evidence type="ECO:0000256" key="3">
    <source>
        <dbReference type="ARBA" id="ARBA00022801"/>
    </source>
</evidence>
<dbReference type="GO" id="GO:0046872">
    <property type="term" value="F:metal ion binding"/>
    <property type="evidence" value="ECO:0007669"/>
    <property type="project" value="UniProtKB-KW"/>
</dbReference>
<dbReference type="SUPFAM" id="SSF53187">
    <property type="entry name" value="Zn-dependent exopeptidases"/>
    <property type="match status" value="1"/>
</dbReference>
<dbReference type="InterPro" id="IPR002933">
    <property type="entry name" value="Peptidase_M20"/>
</dbReference>
<evidence type="ECO:0000256" key="1">
    <source>
        <dbReference type="ARBA" id="ARBA00001947"/>
    </source>
</evidence>
<evidence type="ECO:0000313" key="7">
    <source>
        <dbReference type="EMBL" id="CUP89363.1"/>
    </source>
</evidence>
<dbReference type="PANTHER" id="PTHR43808:SF9">
    <property type="entry name" value="BLL0789 PROTEIN"/>
    <property type="match status" value="1"/>
</dbReference>
<name>A0A174RUQ3_9FIRM</name>
<reference evidence="8" key="3">
    <citation type="journal article" date="2018" name="BMC Genomics">
        <title>Whole genome sequencing and function prediction of 133 gut anaerobes isolated from chicken caecum in pure cultures.</title>
        <authorList>
            <person name="Medvecky M."/>
            <person name="Cejkova D."/>
            <person name="Polansky O."/>
            <person name="Karasova D."/>
            <person name="Kubasova T."/>
            <person name="Cizek A."/>
            <person name="Rychlik I."/>
        </authorList>
    </citation>
    <scope>NUCLEOTIDE SEQUENCE</scope>
    <source>
        <strain evidence="8">An175</strain>
    </source>
</reference>
<dbReference type="AlphaFoldDB" id="A0A174RUQ3"/>